<accession>A0A419X2R2</accession>
<evidence type="ECO:0000256" key="6">
    <source>
        <dbReference type="ARBA" id="ARBA00034617"/>
    </source>
</evidence>
<dbReference type="GO" id="GO:0043138">
    <property type="term" value="F:3'-5' DNA helicase activity"/>
    <property type="evidence" value="ECO:0007669"/>
    <property type="project" value="UniProtKB-EC"/>
</dbReference>
<comment type="catalytic activity">
    <reaction evidence="9">
        <text>ATP + H2O = ADP + phosphate + H(+)</text>
        <dbReference type="Rhea" id="RHEA:13065"/>
        <dbReference type="ChEBI" id="CHEBI:15377"/>
        <dbReference type="ChEBI" id="CHEBI:15378"/>
        <dbReference type="ChEBI" id="CHEBI:30616"/>
        <dbReference type="ChEBI" id="CHEBI:43474"/>
        <dbReference type="ChEBI" id="CHEBI:456216"/>
        <dbReference type="EC" id="5.6.2.4"/>
    </reaction>
</comment>
<evidence type="ECO:0000256" key="3">
    <source>
        <dbReference type="ARBA" id="ARBA00022806"/>
    </source>
</evidence>
<keyword evidence="1 10" id="KW-0547">Nucleotide-binding</keyword>
<comment type="caution">
    <text evidence="13">The sequence shown here is derived from an EMBL/GenBank/DDBJ whole genome shotgun (WGS) entry which is preliminary data.</text>
</comment>
<dbReference type="InterPro" id="IPR014017">
    <property type="entry name" value="DNA_helicase_UvrD-like_C"/>
</dbReference>
<dbReference type="Gene3D" id="3.40.50.300">
    <property type="entry name" value="P-loop containing nucleotide triphosphate hydrolases"/>
    <property type="match status" value="3"/>
</dbReference>
<dbReference type="Pfam" id="PF00580">
    <property type="entry name" value="UvrD-helicase"/>
    <property type="match status" value="1"/>
</dbReference>
<protein>
    <recommendedName>
        <fullName evidence="7">DNA 3'-5' helicase</fullName>
        <ecNumber evidence="7">5.6.2.4</ecNumber>
    </recommendedName>
    <alternativeName>
        <fullName evidence="8">DNA 3'-5' helicase II</fullName>
    </alternativeName>
</protein>
<keyword evidence="4 10" id="KW-0067">ATP-binding</keyword>
<evidence type="ECO:0000256" key="2">
    <source>
        <dbReference type="ARBA" id="ARBA00022801"/>
    </source>
</evidence>
<sequence length="764" mass="87943">MSLKHLHRKLRNTDLPSEEFDPISAFESFETPVISNIIPPDRYTEPKEDYSDIITKVEAKKPQLASALKKLNLYQQQAVFSEDQKLLLSAMVGSGKTTVLTHKVLYLHFIKGIPLSQMAVLTFTNKAAREIKERILSFYENSTPPNSDELRYFGTFHSVARQLIKEHPKLQELGFTPDFSIMDQEAKEDFLQRLIVSHELDVKYRNKLDKRLKLYRNEKQIIYGNMKNPDDLVQLLNISRKEKQANNLMDFDDLISVINWLLKLKKTFIPEWIIVDEFQDCNQEQIELIQNLSDDQNHFFAVGDPNQSIYAWRGSTNVIFQNYIEDQSFVIMRLPLNYRTSGQLLNAASCLLQQNNDALQATRDQGKKLIIRNHFDDHQEAYYYVQKFKEVHQKGTPWTEIAVLFRTRQQIAIFESVFQLEGIPCEVVSKTKLREQAALFWLQNILLSGLHPNDMDSILRVFTSTDFGCLKAGKKLLSAYSKFTEGKEFASKLEAFSCFLSEKYKKHAEYIDLCQRLMGLADYLQSRKRDVNLYQYLSLDFFLKPTSINYQDDVADIKNALNELDHYTSKNYFGDWLEIYRAALSQVSLEGHFQINSGIQTETKGVRLLTIHAAKGLEFDHVYLSGANSGIIPLERKKAGYDHLKEEKRLLFVALTRAKNHMEISWHTKSSAWNAQDGPSYFLNSIPSALVEKVDTAPAKNSAIETTQKVESNDDSKWKVGTKVKHPKYGTGEIKSCNEQDVVCDFGKFGEKSFASAWAPLVKI</sequence>
<evidence type="ECO:0000256" key="8">
    <source>
        <dbReference type="ARBA" id="ARBA00034923"/>
    </source>
</evidence>
<dbReference type="SUPFAM" id="SSF52540">
    <property type="entry name" value="P-loop containing nucleoside triphosphate hydrolases"/>
    <property type="match status" value="1"/>
</dbReference>
<dbReference type="PROSITE" id="PS51217">
    <property type="entry name" value="UVRD_HELICASE_CTER"/>
    <property type="match status" value="1"/>
</dbReference>
<dbReference type="CDD" id="cd17932">
    <property type="entry name" value="DEXQc_UvrD"/>
    <property type="match status" value="1"/>
</dbReference>
<dbReference type="EMBL" id="RAPQ01000009">
    <property type="protein sequence ID" value="RKE01997.1"/>
    <property type="molecule type" value="Genomic_DNA"/>
</dbReference>
<dbReference type="PANTHER" id="PTHR11070">
    <property type="entry name" value="UVRD / RECB / PCRA DNA HELICASE FAMILY MEMBER"/>
    <property type="match status" value="1"/>
</dbReference>
<feature type="binding site" evidence="10">
    <location>
        <begin position="90"/>
        <end position="97"/>
    </location>
    <ligand>
        <name>ATP</name>
        <dbReference type="ChEBI" id="CHEBI:30616"/>
    </ligand>
</feature>
<evidence type="ECO:0000256" key="1">
    <source>
        <dbReference type="ARBA" id="ARBA00022741"/>
    </source>
</evidence>
<evidence type="ECO:0000256" key="10">
    <source>
        <dbReference type="PROSITE-ProRule" id="PRU00560"/>
    </source>
</evidence>
<dbReference type="InterPro" id="IPR027417">
    <property type="entry name" value="P-loop_NTPase"/>
</dbReference>
<evidence type="ECO:0000259" key="11">
    <source>
        <dbReference type="PROSITE" id="PS51198"/>
    </source>
</evidence>
<proteinExistence type="predicted"/>
<gene>
    <name evidence="13" type="ORF">BXY64_2072</name>
</gene>
<evidence type="ECO:0000256" key="7">
    <source>
        <dbReference type="ARBA" id="ARBA00034808"/>
    </source>
</evidence>
<evidence type="ECO:0000256" key="4">
    <source>
        <dbReference type="ARBA" id="ARBA00022840"/>
    </source>
</evidence>
<dbReference type="PROSITE" id="PS51198">
    <property type="entry name" value="UVRD_HELICASE_ATP_BIND"/>
    <property type="match status" value="1"/>
</dbReference>
<keyword evidence="3 10" id="KW-0347">Helicase</keyword>
<reference evidence="13 14" key="1">
    <citation type="submission" date="2018-09" db="EMBL/GenBank/DDBJ databases">
        <title>Genomic Encyclopedia of Archaeal and Bacterial Type Strains, Phase II (KMG-II): from individual species to whole genera.</title>
        <authorList>
            <person name="Goeker M."/>
        </authorList>
    </citation>
    <scope>NUCLEOTIDE SEQUENCE [LARGE SCALE GENOMIC DNA]</scope>
    <source>
        <strain evidence="13 14">DSM 21950</strain>
    </source>
</reference>
<organism evidence="13 14">
    <name type="scientific">Marinifilum flexuosum</name>
    <dbReference type="NCBI Taxonomy" id="1117708"/>
    <lineage>
        <taxon>Bacteria</taxon>
        <taxon>Pseudomonadati</taxon>
        <taxon>Bacteroidota</taxon>
        <taxon>Bacteroidia</taxon>
        <taxon>Marinilabiliales</taxon>
        <taxon>Marinifilaceae</taxon>
    </lineage>
</organism>
<dbReference type="GO" id="GO:0005524">
    <property type="term" value="F:ATP binding"/>
    <property type="evidence" value="ECO:0007669"/>
    <property type="project" value="UniProtKB-UniRule"/>
</dbReference>
<dbReference type="Proteomes" id="UP000284531">
    <property type="component" value="Unassembled WGS sequence"/>
</dbReference>
<feature type="domain" description="UvrD-like helicase ATP-binding" evidence="11">
    <location>
        <begin position="69"/>
        <end position="341"/>
    </location>
</feature>
<evidence type="ECO:0000259" key="12">
    <source>
        <dbReference type="PROSITE" id="PS51217"/>
    </source>
</evidence>
<dbReference type="Gene3D" id="1.10.486.10">
    <property type="entry name" value="PCRA, domain 4"/>
    <property type="match status" value="1"/>
</dbReference>
<dbReference type="Pfam" id="PF13361">
    <property type="entry name" value="UvrD_C"/>
    <property type="match status" value="1"/>
</dbReference>
<dbReference type="GO" id="GO:0000725">
    <property type="term" value="P:recombinational repair"/>
    <property type="evidence" value="ECO:0007669"/>
    <property type="project" value="TreeGrafter"/>
</dbReference>
<dbReference type="InterPro" id="IPR014016">
    <property type="entry name" value="UvrD-like_ATP-bd"/>
</dbReference>
<dbReference type="GO" id="GO:0016887">
    <property type="term" value="F:ATP hydrolysis activity"/>
    <property type="evidence" value="ECO:0007669"/>
    <property type="project" value="RHEA"/>
</dbReference>
<name>A0A419X2R2_9BACT</name>
<keyword evidence="5" id="KW-0413">Isomerase</keyword>
<evidence type="ECO:0000256" key="5">
    <source>
        <dbReference type="ARBA" id="ARBA00023235"/>
    </source>
</evidence>
<comment type="catalytic activity">
    <reaction evidence="6">
        <text>Couples ATP hydrolysis with the unwinding of duplex DNA by translocating in the 3'-5' direction.</text>
        <dbReference type="EC" id="5.6.2.4"/>
    </reaction>
</comment>
<dbReference type="AlphaFoldDB" id="A0A419X2R2"/>
<dbReference type="PANTHER" id="PTHR11070:SF2">
    <property type="entry name" value="ATP-DEPENDENT DNA HELICASE SRS2"/>
    <property type="match status" value="1"/>
</dbReference>
<evidence type="ECO:0000313" key="13">
    <source>
        <dbReference type="EMBL" id="RKE01997.1"/>
    </source>
</evidence>
<dbReference type="OrthoDB" id="9765670at2"/>
<dbReference type="InterPro" id="IPR000212">
    <property type="entry name" value="DNA_helicase_UvrD/REP"/>
</dbReference>
<dbReference type="EC" id="5.6.2.4" evidence="7"/>
<keyword evidence="14" id="KW-1185">Reference proteome</keyword>
<dbReference type="RefSeq" id="WP_120239865.1">
    <property type="nucleotide sequence ID" value="NZ_RAPQ01000009.1"/>
</dbReference>
<evidence type="ECO:0000256" key="9">
    <source>
        <dbReference type="ARBA" id="ARBA00048988"/>
    </source>
</evidence>
<evidence type="ECO:0000313" key="14">
    <source>
        <dbReference type="Proteomes" id="UP000284531"/>
    </source>
</evidence>
<keyword evidence="2 10" id="KW-0378">Hydrolase</keyword>
<dbReference type="GO" id="GO:0003677">
    <property type="term" value="F:DNA binding"/>
    <property type="evidence" value="ECO:0007669"/>
    <property type="project" value="InterPro"/>
</dbReference>
<feature type="domain" description="UvrD-like helicase C-terminal" evidence="12">
    <location>
        <begin position="342"/>
        <end position="616"/>
    </location>
</feature>